<dbReference type="PANTHER" id="PTHR11461:SF211">
    <property type="entry name" value="GH10112P-RELATED"/>
    <property type="match status" value="1"/>
</dbReference>
<protein>
    <submittedName>
        <fullName evidence="7">Serine protease inhibitor 42Dd</fullName>
    </submittedName>
</protein>
<evidence type="ECO:0000256" key="4">
    <source>
        <dbReference type="RuleBase" id="RU000411"/>
    </source>
</evidence>
<feature type="signal peptide" evidence="5">
    <location>
        <begin position="1"/>
        <end position="19"/>
    </location>
</feature>
<keyword evidence="2" id="KW-0646">Protease inhibitor</keyword>
<evidence type="ECO:0000256" key="1">
    <source>
        <dbReference type="ARBA" id="ARBA00009500"/>
    </source>
</evidence>
<dbReference type="EMBL" id="WJQU01000003">
    <property type="protein sequence ID" value="KAJ6639995.1"/>
    <property type="molecule type" value="Genomic_DNA"/>
</dbReference>
<dbReference type="CDD" id="cd19601">
    <property type="entry name" value="serpin42Da-like"/>
    <property type="match status" value="1"/>
</dbReference>
<keyword evidence="8" id="KW-1185">Reference proteome</keyword>
<dbReference type="InterPro" id="IPR042185">
    <property type="entry name" value="Serpin_sf_2"/>
</dbReference>
<reference evidence="7" key="1">
    <citation type="submission" date="2022-07" db="EMBL/GenBank/DDBJ databases">
        <authorList>
            <person name="Trinca V."/>
            <person name="Uliana J.V.C."/>
            <person name="Torres T.T."/>
            <person name="Ward R.J."/>
            <person name="Monesi N."/>
        </authorList>
    </citation>
    <scope>NUCLEOTIDE SEQUENCE</scope>
    <source>
        <strain evidence="7">HSMRA1968</strain>
        <tissue evidence="7">Whole embryos</tissue>
    </source>
</reference>
<feature type="chain" id="PRO_5040431525" evidence="5">
    <location>
        <begin position="20"/>
        <end position="393"/>
    </location>
</feature>
<dbReference type="Proteomes" id="UP001151699">
    <property type="component" value="Chromosome X"/>
</dbReference>
<feature type="domain" description="Serpin" evidence="6">
    <location>
        <begin position="36"/>
        <end position="393"/>
    </location>
</feature>
<dbReference type="Pfam" id="PF00079">
    <property type="entry name" value="Serpin"/>
    <property type="match status" value="1"/>
</dbReference>
<comment type="similarity">
    <text evidence="1 4">Belongs to the serpin family.</text>
</comment>
<dbReference type="GO" id="GO:0004867">
    <property type="term" value="F:serine-type endopeptidase inhibitor activity"/>
    <property type="evidence" value="ECO:0007669"/>
    <property type="project" value="UniProtKB-KW"/>
</dbReference>
<dbReference type="InterPro" id="IPR000215">
    <property type="entry name" value="Serpin_fam"/>
</dbReference>
<keyword evidence="5" id="KW-0732">Signal</keyword>
<evidence type="ECO:0000313" key="7">
    <source>
        <dbReference type="EMBL" id="KAJ6639995.1"/>
    </source>
</evidence>
<sequence>MTLLKYIISLFLFIFAVNASPVEVRDVSNRISLFANDLYSQCVKVKPGNVIISPLSVVTLLALLYEGTSGETSEQLKTALHLDNDKPTVADQFLAHREALQSSLGESTLSIANRVYFKEGYQLVKNFQDVAAAKYKSGAEPLNFIDSERSVATVNQFVETETNGKIRDLYEKDAFDADTRVVLVNAIYFKGNWKSTFFKRSTGKRDFYNSGTEKVSVDFMYNDDDFDSAYIKDLGATVLEMKYNNSKTSFVIVLPDERSGLPALEAKLKDYNLNKLTENLRSNRFEVHIPKFKIDYEIKLNDVLKNLGMTHMFNPSNDFNGLLETEEKLLVSDVVHKAFIEIDEKGSEAAAATAARMIAYSAPPVFFADHPFMFFLRDTETNTMIFSGRIEKL</sequence>
<evidence type="ECO:0000256" key="5">
    <source>
        <dbReference type="SAM" id="SignalP"/>
    </source>
</evidence>
<dbReference type="InterPro" id="IPR036186">
    <property type="entry name" value="Serpin_sf"/>
</dbReference>
<accession>A0A9Q0MZF2</accession>
<dbReference type="SMART" id="SM00093">
    <property type="entry name" value="SERPIN"/>
    <property type="match status" value="1"/>
</dbReference>
<dbReference type="Gene3D" id="2.30.39.10">
    <property type="entry name" value="Alpha-1-antitrypsin, domain 1"/>
    <property type="match status" value="1"/>
</dbReference>
<comment type="caution">
    <text evidence="7">The sequence shown here is derived from an EMBL/GenBank/DDBJ whole genome shotgun (WGS) entry which is preliminary data.</text>
</comment>
<dbReference type="Gene3D" id="3.30.497.10">
    <property type="entry name" value="Antithrombin, subunit I, domain 2"/>
    <property type="match status" value="1"/>
</dbReference>
<keyword evidence="3" id="KW-0722">Serine protease inhibitor</keyword>
<proteinExistence type="inferred from homology"/>
<dbReference type="InterPro" id="IPR042178">
    <property type="entry name" value="Serpin_sf_1"/>
</dbReference>
<name>A0A9Q0MZF2_9DIPT</name>
<evidence type="ECO:0000313" key="8">
    <source>
        <dbReference type="Proteomes" id="UP001151699"/>
    </source>
</evidence>
<dbReference type="PROSITE" id="PS00284">
    <property type="entry name" value="SERPIN"/>
    <property type="match status" value="1"/>
</dbReference>
<dbReference type="PANTHER" id="PTHR11461">
    <property type="entry name" value="SERINE PROTEASE INHIBITOR, SERPIN"/>
    <property type="match status" value="1"/>
</dbReference>
<dbReference type="InterPro" id="IPR023796">
    <property type="entry name" value="Serpin_dom"/>
</dbReference>
<gene>
    <name evidence="7" type="primary">Spn42Dd_0</name>
    <name evidence="7" type="ORF">Bhyg_12744</name>
</gene>
<organism evidence="7 8">
    <name type="scientific">Pseudolycoriella hygida</name>
    <dbReference type="NCBI Taxonomy" id="35572"/>
    <lineage>
        <taxon>Eukaryota</taxon>
        <taxon>Metazoa</taxon>
        <taxon>Ecdysozoa</taxon>
        <taxon>Arthropoda</taxon>
        <taxon>Hexapoda</taxon>
        <taxon>Insecta</taxon>
        <taxon>Pterygota</taxon>
        <taxon>Neoptera</taxon>
        <taxon>Endopterygota</taxon>
        <taxon>Diptera</taxon>
        <taxon>Nematocera</taxon>
        <taxon>Sciaroidea</taxon>
        <taxon>Sciaridae</taxon>
        <taxon>Pseudolycoriella</taxon>
    </lineage>
</organism>
<evidence type="ECO:0000259" key="6">
    <source>
        <dbReference type="SMART" id="SM00093"/>
    </source>
</evidence>
<evidence type="ECO:0000256" key="2">
    <source>
        <dbReference type="ARBA" id="ARBA00022690"/>
    </source>
</evidence>
<dbReference type="AlphaFoldDB" id="A0A9Q0MZF2"/>
<evidence type="ECO:0000256" key="3">
    <source>
        <dbReference type="ARBA" id="ARBA00022900"/>
    </source>
</evidence>
<dbReference type="GO" id="GO:0005615">
    <property type="term" value="C:extracellular space"/>
    <property type="evidence" value="ECO:0007669"/>
    <property type="project" value="InterPro"/>
</dbReference>
<dbReference type="SUPFAM" id="SSF56574">
    <property type="entry name" value="Serpins"/>
    <property type="match status" value="1"/>
</dbReference>
<dbReference type="OrthoDB" id="671595at2759"/>
<dbReference type="InterPro" id="IPR023795">
    <property type="entry name" value="Serpin_CS"/>
</dbReference>